<proteinExistence type="predicted"/>
<dbReference type="EC" id="3.5.4.13" evidence="3"/>
<dbReference type="OrthoDB" id="5322689at2"/>
<dbReference type="GO" id="GO:0006229">
    <property type="term" value="P:dUTP biosynthetic process"/>
    <property type="evidence" value="ECO:0007669"/>
    <property type="project" value="InterPro"/>
</dbReference>
<dbReference type="Proteomes" id="UP000254841">
    <property type="component" value="Unassembled WGS sequence"/>
</dbReference>
<protein>
    <submittedName>
        <fullName evidence="3">Deoxycytidine triphosphate deaminase</fullName>
        <ecNumber evidence="3">3.5.4.13</ecNumber>
    </submittedName>
</protein>
<dbReference type="CDD" id="cd07557">
    <property type="entry name" value="trimeric_dUTPase"/>
    <property type="match status" value="1"/>
</dbReference>
<dbReference type="Pfam" id="PF22769">
    <property type="entry name" value="DCD"/>
    <property type="match status" value="1"/>
</dbReference>
<evidence type="ECO:0000313" key="4">
    <source>
        <dbReference type="Proteomes" id="UP000254841"/>
    </source>
</evidence>
<keyword evidence="2" id="KW-0546">Nucleotide metabolism</keyword>
<dbReference type="PANTHER" id="PTHR42680">
    <property type="entry name" value="DCTP DEAMINASE"/>
    <property type="match status" value="1"/>
</dbReference>
<dbReference type="AlphaFoldDB" id="A0A377J1Q9"/>
<dbReference type="InterPro" id="IPR033704">
    <property type="entry name" value="dUTPase_trimeric"/>
</dbReference>
<dbReference type="EMBL" id="UGHV01000001">
    <property type="protein sequence ID" value="STO96245.1"/>
    <property type="molecule type" value="Genomic_DNA"/>
</dbReference>
<gene>
    <name evidence="3" type="primary">dcd_1</name>
    <name evidence="3" type="ORF">NCTC12410_00054</name>
</gene>
<keyword evidence="1 3" id="KW-0378">Hydrolase</keyword>
<reference evidence="3 4" key="1">
    <citation type="submission" date="2018-06" db="EMBL/GenBank/DDBJ databases">
        <authorList>
            <consortium name="Pathogen Informatics"/>
            <person name="Doyle S."/>
        </authorList>
    </citation>
    <scope>NUCLEOTIDE SEQUENCE [LARGE SCALE GENOMIC DNA]</scope>
    <source>
        <strain evidence="3 4">NCTC12410</strain>
    </source>
</reference>
<dbReference type="InterPro" id="IPR036157">
    <property type="entry name" value="dUTPase-like_sf"/>
</dbReference>
<organism evidence="3 4">
    <name type="scientific">Helicobacter canis</name>
    <dbReference type="NCBI Taxonomy" id="29419"/>
    <lineage>
        <taxon>Bacteria</taxon>
        <taxon>Pseudomonadati</taxon>
        <taxon>Campylobacterota</taxon>
        <taxon>Epsilonproteobacteria</taxon>
        <taxon>Campylobacterales</taxon>
        <taxon>Helicobacteraceae</taxon>
        <taxon>Helicobacter</taxon>
    </lineage>
</organism>
<dbReference type="GO" id="GO:0008829">
    <property type="term" value="F:dCTP deaminase activity"/>
    <property type="evidence" value="ECO:0007669"/>
    <property type="project" value="UniProtKB-EC"/>
</dbReference>
<dbReference type="Gene3D" id="2.70.40.10">
    <property type="match status" value="1"/>
</dbReference>
<dbReference type="RefSeq" id="WP_115010622.1">
    <property type="nucleotide sequence ID" value="NZ_UGHV01000001.1"/>
</dbReference>
<dbReference type="PANTHER" id="PTHR42680:SF3">
    <property type="entry name" value="DCTP DEAMINASE"/>
    <property type="match status" value="1"/>
</dbReference>
<sequence length="190" mass="21322">MVLGSSELKSLHNITALNAYNIRGSSVDLSLNDKAYIKKDDRLIDLFIEDIDQVCLDMYKEIDLACGYELKPREYMYSSSVEKVSIPVDMCGIVLPRSSFSRLGLILPISSYANPGYSGNLPIVIYNASNSIIKIPPYIRIMQLVLCEIKGEAIPYDSHKDSKYHGEISPTPPKFNDEEIGEILAKLKNR</sequence>
<accession>A0A377J1Q9</accession>
<dbReference type="SUPFAM" id="SSF51283">
    <property type="entry name" value="dUTPase-like"/>
    <property type="match status" value="1"/>
</dbReference>
<name>A0A377J1Q9_9HELI</name>
<evidence type="ECO:0000256" key="1">
    <source>
        <dbReference type="ARBA" id="ARBA00022801"/>
    </source>
</evidence>
<dbReference type="InterPro" id="IPR011962">
    <property type="entry name" value="dCTP_deaminase"/>
</dbReference>
<evidence type="ECO:0000313" key="3">
    <source>
        <dbReference type="EMBL" id="STO96245.1"/>
    </source>
</evidence>
<evidence type="ECO:0000256" key="2">
    <source>
        <dbReference type="ARBA" id="ARBA00023080"/>
    </source>
</evidence>